<name>A0A926IDL0_9FIRM</name>
<keyword evidence="2" id="KW-1185">Reference proteome</keyword>
<protein>
    <submittedName>
        <fullName evidence="1">C_GCAxxG_C_C family protein</fullName>
    </submittedName>
</protein>
<dbReference type="Pfam" id="PF09719">
    <property type="entry name" value="C_GCAxxG_C_C"/>
    <property type="match status" value="1"/>
</dbReference>
<dbReference type="AlphaFoldDB" id="A0A926IDL0"/>
<organism evidence="1 2">
    <name type="scientific">Zhenhengia yiwuensis</name>
    <dbReference type="NCBI Taxonomy" id="2763666"/>
    <lineage>
        <taxon>Bacteria</taxon>
        <taxon>Bacillati</taxon>
        <taxon>Bacillota</taxon>
        <taxon>Clostridia</taxon>
        <taxon>Lachnospirales</taxon>
        <taxon>Lachnospiraceae</taxon>
        <taxon>Zhenhengia</taxon>
    </lineage>
</organism>
<dbReference type="RefSeq" id="WP_249331920.1">
    <property type="nucleotide sequence ID" value="NZ_JACRSY010000005.1"/>
</dbReference>
<reference evidence="1" key="1">
    <citation type="submission" date="2020-08" db="EMBL/GenBank/DDBJ databases">
        <title>Genome public.</title>
        <authorList>
            <person name="Liu C."/>
            <person name="Sun Q."/>
        </authorList>
    </citation>
    <scope>NUCLEOTIDE SEQUENCE</scope>
    <source>
        <strain evidence="1">NSJ-12</strain>
    </source>
</reference>
<proteinExistence type="predicted"/>
<sequence length="152" mass="16587">MNKQLQAAQHHDAGYNCSQAVLIAFCKELGLSQEMAARVATGFGGGMRHGGTCGGVTGALMVLGLKYGQVEASDQETKMKAYKMVQEFQARFAKKHGTIVCKELLGHNIGTEEGMKFIKEQGLLQSKCNTFIADAITIVEEMIQEQELENNE</sequence>
<evidence type="ECO:0000313" key="1">
    <source>
        <dbReference type="EMBL" id="MBC8578813.1"/>
    </source>
</evidence>
<accession>A0A926IDL0</accession>
<dbReference type="NCBIfam" id="TIGR01909">
    <property type="entry name" value="C_GCAxxG_C_C"/>
    <property type="match status" value="1"/>
</dbReference>
<comment type="caution">
    <text evidence="1">The sequence shown here is derived from an EMBL/GenBank/DDBJ whole genome shotgun (WGS) entry which is preliminary data.</text>
</comment>
<dbReference type="EMBL" id="JACRSY010000005">
    <property type="protein sequence ID" value="MBC8578813.1"/>
    <property type="molecule type" value="Genomic_DNA"/>
</dbReference>
<evidence type="ECO:0000313" key="2">
    <source>
        <dbReference type="Proteomes" id="UP000655830"/>
    </source>
</evidence>
<gene>
    <name evidence="1" type="ORF">H8718_04615</name>
</gene>
<dbReference type="InterPro" id="IPR010181">
    <property type="entry name" value="CGCAxxGCC_motif"/>
</dbReference>
<dbReference type="Proteomes" id="UP000655830">
    <property type="component" value="Unassembled WGS sequence"/>
</dbReference>